<dbReference type="PANTHER" id="PTHR32294">
    <property type="entry name" value="DNA POLYMERASE III SUBUNIT ALPHA"/>
    <property type="match status" value="1"/>
</dbReference>
<accession>A0ABR7Y319</accession>
<gene>
    <name evidence="2" type="ORF">H8B17_08865</name>
</gene>
<dbReference type="InterPro" id="IPR003141">
    <property type="entry name" value="Pol/His_phosphatase_N"/>
</dbReference>
<reference evidence="2 3" key="1">
    <citation type="submission" date="2020-08" db="EMBL/GenBank/DDBJ databases">
        <title>Sphingobacterium sp. DN00404 isolated from aquaculture water.</title>
        <authorList>
            <person name="Zhang M."/>
        </authorList>
    </citation>
    <scope>NUCLEOTIDE SEQUENCE [LARGE SCALE GENOMIC DNA]</scope>
    <source>
        <strain evidence="2 3">KCTC 32294</strain>
    </source>
</reference>
<evidence type="ECO:0000259" key="1">
    <source>
        <dbReference type="SMART" id="SM00481"/>
    </source>
</evidence>
<dbReference type="Pfam" id="PF02811">
    <property type="entry name" value="PHP"/>
    <property type="match status" value="1"/>
</dbReference>
<dbReference type="PANTHER" id="PTHR32294:SF4">
    <property type="entry name" value="ERROR-PRONE DNA POLYMERASE"/>
    <property type="match status" value="1"/>
</dbReference>
<dbReference type="EMBL" id="JACNYK010000002">
    <property type="protein sequence ID" value="MBD1425691.1"/>
    <property type="molecule type" value="Genomic_DNA"/>
</dbReference>
<dbReference type="SUPFAM" id="SSF89550">
    <property type="entry name" value="PHP domain-like"/>
    <property type="match status" value="1"/>
</dbReference>
<evidence type="ECO:0000313" key="3">
    <source>
        <dbReference type="Proteomes" id="UP000606494"/>
    </source>
</evidence>
<dbReference type="InterPro" id="IPR004013">
    <property type="entry name" value="PHP_dom"/>
</dbReference>
<dbReference type="Proteomes" id="UP000606494">
    <property type="component" value="Unassembled WGS sequence"/>
</dbReference>
<protein>
    <submittedName>
        <fullName evidence="2">PHP domain-containing protein</fullName>
    </submittedName>
</protein>
<comment type="caution">
    <text evidence="2">The sequence shown here is derived from an EMBL/GenBank/DDBJ whole genome shotgun (WGS) entry which is preliminary data.</text>
</comment>
<dbReference type="InterPro" id="IPR016195">
    <property type="entry name" value="Pol/histidinol_Pase-like"/>
</dbReference>
<organism evidence="2 3">
    <name type="scientific">Sphingobacterium arenae</name>
    <dbReference type="NCBI Taxonomy" id="1280598"/>
    <lineage>
        <taxon>Bacteria</taxon>
        <taxon>Pseudomonadati</taxon>
        <taxon>Bacteroidota</taxon>
        <taxon>Sphingobacteriia</taxon>
        <taxon>Sphingobacteriales</taxon>
        <taxon>Sphingobacteriaceae</taxon>
        <taxon>Sphingobacterium</taxon>
    </lineage>
</organism>
<name>A0ABR7Y319_9SPHI</name>
<dbReference type="RefSeq" id="WP_190308835.1">
    <property type="nucleotide sequence ID" value="NZ_JACNYK010000002.1"/>
</dbReference>
<evidence type="ECO:0000313" key="2">
    <source>
        <dbReference type="EMBL" id="MBD1425691.1"/>
    </source>
</evidence>
<dbReference type="InterPro" id="IPR004805">
    <property type="entry name" value="DnaE2/DnaE/PolC"/>
</dbReference>
<keyword evidence="3" id="KW-1185">Reference proteome</keyword>
<sequence>MYLNCHSYHSLRYGTLPLETLVQQALACGVTSLALTDINTVTGIYDFVKICRKVGIKPVVGMEFREGNRLRYIGLAKTQRGIGELCRLLTARNCEGIPLPDRAPDFQDVITIYPLSNVPQQLGTDEYIGIRPSELNLLVQEKWKRL</sequence>
<dbReference type="Gene3D" id="3.20.20.140">
    <property type="entry name" value="Metal-dependent hydrolases"/>
    <property type="match status" value="1"/>
</dbReference>
<feature type="domain" description="Polymerase/histidinol phosphatase N-terminal" evidence="1">
    <location>
        <begin position="1"/>
        <end position="68"/>
    </location>
</feature>
<dbReference type="CDD" id="cd07431">
    <property type="entry name" value="PHP_PolIIIA"/>
    <property type="match status" value="1"/>
</dbReference>
<dbReference type="SMART" id="SM00481">
    <property type="entry name" value="POLIIIAc"/>
    <property type="match status" value="1"/>
</dbReference>
<proteinExistence type="predicted"/>